<dbReference type="PANTHER" id="PTHR13097:SF7">
    <property type="entry name" value="GENERAL TRANSCRIPTION FACTOR IIE SUBUNIT 1"/>
    <property type="match status" value="1"/>
</dbReference>
<gene>
    <name evidence="1" type="ORF">CDEST_15381</name>
</gene>
<dbReference type="InterPro" id="IPR039997">
    <property type="entry name" value="TFE"/>
</dbReference>
<dbReference type="GeneID" id="87951881"/>
<reference evidence="2" key="1">
    <citation type="journal article" date="2023" name="bioRxiv">
        <title>Complete genome of the Medicago anthracnose fungus, Colletotrichum destructivum, reveals a mini-chromosome-like region within a core chromosome.</title>
        <authorList>
            <person name="Lapalu N."/>
            <person name="Simon A."/>
            <person name="Lu A."/>
            <person name="Plaumann P.-L."/>
            <person name="Amselem J."/>
            <person name="Pigne S."/>
            <person name="Auger A."/>
            <person name="Koch C."/>
            <person name="Dallery J.-F."/>
            <person name="O'Connell R.J."/>
        </authorList>
    </citation>
    <scope>NUCLEOTIDE SEQUENCE [LARGE SCALE GENOMIC DNA]</scope>
    <source>
        <strain evidence="2">CBS 520.97</strain>
    </source>
</reference>
<accession>A0AAX4J474</accession>
<keyword evidence="2" id="KW-1185">Reference proteome</keyword>
<name>A0AAX4J474_9PEZI</name>
<dbReference type="GO" id="GO:0005673">
    <property type="term" value="C:transcription factor TFIIE complex"/>
    <property type="evidence" value="ECO:0007669"/>
    <property type="project" value="TreeGrafter"/>
</dbReference>
<dbReference type="KEGG" id="cdet:87951881"/>
<proteinExistence type="predicted"/>
<dbReference type="EMBL" id="CP137315">
    <property type="protein sequence ID" value="WQF90367.1"/>
    <property type="molecule type" value="Genomic_DNA"/>
</dbReference>
<dbReference type="PANTHER" id="PTHR13097">
    <property type="entry name" value="TRANSCRIPTION INITIATION FACTOR IIE, ALPHA SUBUNIT"/>
    <property type="match status" value="1"/>
</dbReference>
<dbReference type="Proteomes" id="UP001322277">
    <property type="component" value="Chromosome 11"/>
</dbReference>
<protein>
    <submittedName>
        <fullName evidence="1">Transcription factor E</fullName>
    </submittedName>
</protein>
<evidence type="ECO:0000313" key="1">
    <source>
        <dbReference type="EMBL" id="WQF90367.1"/>
    </source>
</evidence>
<dbReference type="AlphaFoldDB" id="A0AAX4J474"/>
<dbReference type="RefSeq" id="XP_062787588.1">
    <property type="nucleotide sequence ID" value="XM_062931537.1"/>
</dbReference>
<sequence>MENARTIVRQAVRAIYSPEQVVIVDTLSRHEILSMTQLRSLSITDDHRSLRKSCAELERDRIVCTRQLSEDESYVFIDYYQAVHVIHYMIYEIGRQIQEANVRESTAEIVRRYICPICTTKCDLIDVIDNVDCDGSFLCKRCVTPSILFEEPVKPDLLPRFNDQFAPFLLVLQRLDSSSIPRVTFEGLYAQKFPDGDGASKRQCL</sequence>
<dbReference type="GO" id="GO:0006367">
    <property type="term" value="P:transcription initiation at RNA polymerase II promoter"/>
    <property type="evidence" value="ECO:0007669"/>
    <property type="project" value="TreeGrafter"/>
</dbReference>
<evidence type="ECO:0000313" key="2">
    <source>
        <dbReference type="Proteomes" id="UP001322277"/>
    </source>
</evidence>
<organism evidence="1 2">
    <name type="scientific">Colletotrichum destructivum</name>
    <dbReference type="NCBI Taxonomy" id="34406"/>
    <lineage>
        <taxon>Eukaryota</taxon>
        <taxon>Fungi</taxon>
        <taxon>Dikarya</taxon>
        <taxon>Ascomycota</taxon>
        <taxon>Pezizomycotina</taxon>
        <taxon>Sordariomycetes</taxon>
        <taxon>Hypocreomycetidae</taxon>
        <taxon>Glomerellales</taxon>
        <taxon>Glomerellaceae</taxon>
        <taxon>Colletotrichum</taxon>
        <taxon>Colletotrichum destructivum species complex</taxon>
    </lineage>
</organism>